<sequence>MTQRDSLAKGMGLGKHIASDNFTVGARVPVCRFLLHGQQKHQG</sequence>
<evidence type="ECO:0000313" key="1">
    <source>
        <dbReference type="EMBL" id="GKU93649.1"/>
    </source>
</evidence>
<dbReference type="AlphaFoldDB" id="A0AAV5I5R6"/>
<protein>
    <submittedName>
        <fullName evidence="1">Uncharacterized protein</fullName>
    </submittedName>
</protein>
<proteinExistence type="predicted"/>
<reference evidence="1 2" key="1">
    <citation type="journal article" date="2021" name="Commun. Biol.">
        <title>The genome of Shorea leprosula (Dipterocarpaceae) highlights the ecological relevance of drought in aseasonal tropical rainforests.</title>
        <authorList>
            <person name="Ng K.K.S."/>
            <person name="Kobayashi M.J."/>
            <person name="Fawcett J.A."/>
            <person name="Hatakeyama M."/>
            <person name="Paape T."/>
            <person name="Ng C.H."/>
            <person name="Ang C.C."/>
            <person name="Tnah L.H."/>
            <person name="Lee C.T."/>
            <person name="Nishiyama T."/>
            <person name="Sese J."/>
            <person name="O'Brien M.J."/>
            <person name="Copetti D."/>
            <person name="Mohd Noor M.I."/>
            <person name="Ong R.C."/>
            <person name="Putra M."/>
            <person name="Sireger I.Z."/>
            <person name="Indrioko S."/>
            <person name="Kosugi Y."/>
            <person name="Izuno A."/>
            <person name="Isagi Y."/>
            <person name="Lee S.L."/>
            <person name="Shimizu K.K."/>
        </authorList>
    </citation>
    <scope>NUCLEOTIDE SEQUENCE [LARGE SCALE GENOMIC DNA]</scope>
    <source>
        <strain evidence="1">214</strain>
    </source>
</reference>
<evidence type="ECO:0000313" key="2">
    <source>
        <dbReference type="Proteomes" id="UP001054252"/>
    </source>
</evidence>
<comment type="caution">
    <text evidence="1">The sequence shown here is derived from an EMBL/GenBank/DDBJ whole genome shotgun (WGS) entry which is preliminary data.</text>
</comment>
<gene>
    <name evidence="1" type="ORF">SLEP1_g7225</name>
</gene>
<organism evidence="1 2">
    <name type="scientific">Rubroshorea leprosula</name>
    <dbReference type="NCBI Taxonomy" id="152421"/>
    <lineage>
        <taxon>Eukaryota</taxon>
        <taxon>Viridiplantae</taxon>
        <taxon>Streptophyta</taxon>
        <taxon>Embryophyta</taxon>
        <taxon>Tracheophyta</taxon>
        <taxon>Spermatophyta</taxon>
        <taxon>Magnoliopsida</taxon>
        <taxon>eudicotyledons</taxon>
        <taxon>Gunneridae</taxon>
        <taxon>Pentapetalae</taxon>
        <taxon>rosids</taxon>
        <taxon>malvids</taxon>
        <taxon>Malvales</taxon>
        <taxon>Dipterocarpaceae</taxon>
        <taxon>Rubroshorea</taxon>
    </lineage>
</organism>
<dbReference type="Proteomes" id="UP001054252">
    <property type="component" value="Unassembled WGS sequence"/>
</dbReference>
<name>A0AAV5I5R6_9ROSI</name>
<keyword evidence="2" id="KW-1185">Reference proteome</keyword>
<dbReference type="EMBL" id="BPVZ01000007">
    <property type="protein sequence ID" value="GKU93649.1"/>
    <property type="molecule type" value="Genomic_DNA"/>
</dbReference>
<accession>A0AAV5I5R6</accession>